<protein>
    <recommendedName>
        <fullName evidence="2">Acyl-CoA reductase</fullName>
        <ecNumber evidence="2">1.2.1.50</ecNumber>
    </recommendedName>
</protein>
<dbReference type="Pfam" id="PF05893">
    <property type="entry name" value="LuxC"/>
    <property type="match status" value="1"/>
</dbReference>
<reference evidence="3 4" key="1">
    <citation type="submission" date="2021-03" db="EMBL/GenBank/DDBJ databases">
        <title>Oceanisphaera sp. nov., isolated from the intestine.</title>
        <authorList>
            <person name="Zhao L.-H."/>
            <person name="Shi L.-F."/>
        </authorList>
    </citation>
    <scope>NUCLEOTIDE SEQUENCE [LARGE SCALE GENOMIC DNA]</scope>
    <source>
        <strain evidence="3 4">DM8</strain>
    </source>
</reference>
<comment type="function">
    <text evidence="2">LuxC is the fatty acid reductase enzyme responsible for synthesis of the aldehyde substrate for the luminescent reaction catalyzed by luciferase.</text>
</comment>
<keyword evidence="4" id="KW-1185">Reference proteome</keyword>
<evidence type="ECO:0000313" key="3">
    <source>
        <dbReference type="EMBL" id="MBO1520374.1"/>
    </source>
</evidence>
<dbReference type="EMBL" id="JAGDFX010000015">
    <property type="protein sequence ID" value="MBO1520374.1"/>
    <property type="molecule type" value="Genomic_DNA"/>
</dbReference>
<evidence type="ECO:0000313" key="4">
    <source>
        <dbReference type="Proteomes" id="UP000664882"/>
    </source>
</evidence>
<evidence type="ECO:0000256" key="2">
    <source>
        <dbReference type="PIRNR" id="PIRNR009414"/>
    </source>
</evidence>
<dbReference type="RefSeq" id="WP_208006253.1">
    <property type="nucleotide sequence ID" value="NZ_JAGDFX010000015.1"/>
</dbReference>
<comment type="pathway">
    <text evidence="2">Lipid metabolism; fatty acid reduction for biolumincescence.</text>
</comment>
<accession>A0ABS3NIG0</accession>
<keyword evidence="1 2" id="KW-0521">NADP</keyword>
<keyword evidence="2" id="KW-0455">Luminescence</keyword>
<name>A0ABS3NIG0_9GAMM</name>
<comment type="catalytic activity">
    <reaction evidence="2">
        <text>a long-chain fatty aldehyde + NADP(+) + CoA = a long-chain fatty acyl-CoA + NADPH + H(+)</text>
        <dbReference type="Rhea" id="RHEA:15437"/>
        <dbReference type="ChEBI" id="CHEBI:15378"/>
        <dbReference type="ChEBI" id="CHEBI:17176"/>
        <dbReference type="ChEBI" id="CHEBI:57287"/>
        <dbReference type="ChEBI" id="CHEBI:57783"/>
        <dbReference type="ChEBI" id="CHEBI:58349"/>
        <dbReference type="ChEBI" id="CHEBI:83139"/>
        <dbReference type="EC" id="1.2.1.50"/>
    </reaction>
</comment>
<comment type="similarity">
    <text evidence="2">Belongs to the LuxC family.</text>
</comment>
<dbReference type="CDD" id="cd07080">
    <property type="entry name" value="ALDH_Acyl-CoA-Red_LuxC"/>
    <property type="match status" value="1"/>
</dbReference>
<gene>
    <name evidence="3" type="ORF">J3U76_12170</name>
</gene>
<keyword evidence="2" id="KW-0560">Oxidoreductase</keyword>
<dbReference type="PIRSF" id="PIRSF009414">
    <property type="entry name" value="LuxC"/>
    <property type="match status" value="1"/>
</dbReference>
<proteinExistence type="inferred from homology"/>
<organism evidence="3 4">
    <name type="scientific">Oceanisphaera pacifica</name>
    <dbReference type="NCBI Taxonomy" id="2818389"/>
    <lineage>
        <taxon>Bacteria</taxon>
        <taxon>Pseudomonadati</taxon>
        <taxon>Pseudomonadota</taxon>
        <taxon>Gammaproteobacteria</taxon>
        <taxon>Aeromonadales</taxon>
        <taxon>Aeromonadaceae</taxon>
        <taxon>Oceanisphaera</taxon>
    </lineage>
</organism>
<dbReference type="Proteomes" id="UP000664882">
    <property type="component" value="Unassembled WGS sequence"/>
</dbReference>
<dbReference type="InterPro" id="IPR008670">
    <property type="entry name" value="CoA_reduct_LuxC"/>
</dbReference>
<dbReference type="EC" id="1.2.1.50" evidence="2"/>
<evidence type="ECO:0000256" key="1">
    <source>
        <dbReference type="ARBA" id="ARBA00022857"/>
    </source>
</evidence>
<comment type="caution">
    <text evidence="3">The sequence shown here is derived from an EMBL/GenBank/DDBJ whole genome shotgun (WGS) entry which is preliminary data.</text>
</comment>
<sequence length="483" mass="53188">MIEKAGFIPQLAEDNITYDSLNFTQNGVELSVQVPVLTATQLTQVIEKVTTARNSLLQNFTVIELVDIIDNAVHQLLDSNNRYRKKAEQLLPIITGFDAQMIRLGLTASLKTFRKPQLLKFLVEDFNNPLLLDGFQPRAKGGYVKAVGPQLMTHIWAGNVPGLPLWSLLSGLLVKGGTIGKVSSSEPLFAGWVAQLITEIEPKLKDCLAILWWRGGDEVKEKQLFNASDIVLAYGGNTALSAMQSRVPVTSRFLAYGHKIAFGLIANTSLNANNAKQTAHNAAFDVINYDQQACFSPHCFFIEKGGQVDAKDFSELLAGELANYQKKYPRQTLSFAEQTQLVAWQQQEQMSTYQQTDKQVISPESGDWSVVYETAATAFVPSPLNRTVRVIEVADLTCIPALIAPYRAYLQTVGIAAAPTELFKLSAMVAELGVTRITAIGNMTAPEAGWHHDGSANLLDLVRMVDLELSAEQAAEHYSSYRH</sequence>